<gene>
    <name evidence="8" type="ORF">FN846DRAFT_772549</name>
</gene>
<sequence>MNVCDFTRYWFEAGATTDPRRAIVKLIFTMLMSYPLAGVLKRLPDTEPWKKNLFLIGSSLFYLVGVFDLWDGIRTLFISAAGAYAIAKYVQGPYMPWLGFVFCMAHMLWSHLYRELWPVPGVVDVTGAQMVLVMKLTAFCWSVHDGRLPAEELSEFQKDRKIDRMPGILDYAAYVLYFPSLFAGPAFDFREYQRWIDCSMFDVVVPDTKRGGTKRKRKIPKSHWPAIKKAVTGLLWILVFLKLGGLYTIEFMQSDEALQYSFLRRVWFLYVFGFVARTKYYGVWSLTEGACILAGLGYNGIDETTKKARWDRVTNIDPWAIETAQNSKAYLEAWNMNTNKWLKNYVYLRVTPKGKKPGFRSSLTTFATSALWHGISPGYYLTFISASFVQTIAKQFRRHVRPLFLAADGQTPSPYKRVYDVFGTVATQLGFSYIVAPFLVLSLSGSIKVWARVGFYGHVAILLAMAFFHSPAKPWLVKKQRERVGRVARKSASMDGLNRTDSSGPLGLLEDPQMDLEEMRGEIVKAVEARRRNSVLASAAHAKLSGGK</sequence>
<evidence type="ECO:0000256" key="5">
    <source>
        <dbReference type="ARBA" id="ARBA00023136"/>
    </source>
</evidence>
<dbReference type="GO" id="GO:0003841">
    <property type="term" value="F:1-acylglycerol-3-phosphate O-acyltransferase activity"/>
    <property type="evidence" value="ECO:0007669"/>
    <property type="project" value="TreeGrafter"/>
</dbReference>
<evidence type="ECO:0000256" key="1">
    <source>
        <dbReference type="ARBA" id="ARBA00004141"/>
    </source>
</evidence>
<feature type="transmembrane region" description="Helical" evidence="7">
    <location>
        <begin position="94"/>
        <end position="113"/>
    </location>
</feature>
<dbReference type="PANTHER" id="PTHR13906:SF4">
    <property type="entry name" value="LYSOPHOSPHOLIPID ACYLTRANSFERASE 6"/>
    <property type="match status" value="1"/>
</dbReference>
<evidence type="ECO:0000313" key="9">
    <source>
        <dbReference type="Proteomes" id="UP000326924"/>
    </source>
</evidence>
<protein>
    <submittedName>
        <fullName evidence="8">MBOAT, membrane-bound O-acyltransferase family-domain-containing protein</fullName>
    </submittedName>
</protein>
<comment type="subcellular location">
    <subcellularLocation>
        <location evidence="1">Membrane</location>
        <topology evidence="1">Multi-pass membrane protein</topology>
    </subcellularLocation>
</comment>
<evidence type="ECO:0000256" key="7">
    <source>
        <dbReference type="SAM" id="Phobius"/>
    </source>
</evidence>
<dbReference type="GO" id="GO:0047184">
    <property type="term" value="F:1-acylglycerophosphocholine O-acyltransferase activity"/>
    <property type="evidence" value="ECO:0007669"/>
    <property type="project" value="TreeGrafter"/>
</dbReference>
<keyword evidence="2 8" id="KW-0808">Transferase</keyword>
<dbReference type="FunCoup" id="A0A5J5F7U8">
    <property type="interactions" value="535"/>
</dbReference>
<evidence type="ECO:0000313" key="8">
    <source>
        <dbReference type="EMBL" id="KAA8913118.1"/>
    </source>
</evidence>
<dbReference type="EMBL" id="VXIS01000017">
    <property type="protein sequence ID" value="KAA8913118.1"/>
    <property type="molecule type" value="Genomic_DNA"/>
</dbReference>
<feature type="transmembrane region" description="Helical" evidence="7">
    <location>
        <begin position="52"/>
        <end position="70"/>
    </location>
</feature>
<reference evidence="8 9" key="1">
    <citation type="submission" date="2019-09" db="EMBL/GenBank/DDBJ databases">
        <title>Draft genome of the ectomycorrhizal ascomycete Sphaerosporella brunnea.</title>
        <authorList>
            <consortium name="DOE Joint Genome Institute"/>
            <person name="Benucci G.M."/>
            <person name="Marozzi G."/>
            <person name="Antonielli L."/>
            <person name="Sanchez S."/>
            <person name="Marco P."/>
            <person name="Wang X."/>
            <person name="Falini L.B."/>
            <person name="Barry K."/>
            <person name="Haridas S."/>
            <person name="Lipzen A."/>
            <person name="Labutti K."/>
            <person name="Grigoriev I.V."/>
            <person name="Murat C."/>
            <person name="Martin F."/>
            <person name="Albertini E."/>
            <person name="Donnini D."/>
            <person name="Bonito G."/>
        </authorList>
    </citation>
    <scope>NUCLEOTIDE SEQUENCE [LARGE SCALE GENOMIC DNA]</scope>
    <source>
        <strain evidence="8 9">Sb_GMNB300</strain>
    </source>
</reference>
<dbReference type="GO" id="GO:0030258">
    <property type="term" value="P:lipid modification"/>
    <property type="evidence" value="ECO:0007669"/>
    <property type="project" value="TreeGrafter"/>
</dbReference>
<comment type="caution">
    <text evidence="8">The sequence shown here is derived from an EMBL/GenBank/DDBJ whole genome shotgun (WGS) entry which is preliminary data.</text>
</comment>
<keyword evidence="4 7" id="KW-1133">Transmembrane helix</keyword>
<organism evidence="8 9">
    <name type="scientific">Sphaerosporella brunnea</name>
    <dbReference type="NCBI Taxonomy" id="1250544"/>
    <lineage>
        <taxon>Eukaryota</taxon>
        <taxon>Fungi</taxon>
        <taxon>Dikarya</taxon>
        <taxon>Ascomycota</taxon>
        <taxon>Pezizomycotina</taxon>
        <taxon>Pezizomycetes</taxon>
        <taxon>Pezizales</taxon>
        <taxon>Pyronemataceae</taxon>
        <taxon>Sphaerosporella</taxon>
    </lineage>
</organism>
<feature type="transmembrane region" description="Helical" evidence="7">
    <location>
        <begin position="226"/>
        <end position="245"/>
    </location>
</feature>
<dbReference type="GO" id="GO:0016020">
    <property type="term" value="C:membrane"/>
    <property type="evidence" value="ECO:0007669"/>
    <property type="project" value="UniProtKB-SubCell"/>
</dbReference>
<dbReference type="GO" id="GO:0046474">
    <property type="term" value="P:glycerophospholipid biosynthetic process"/>
    <property type="evidence" value="ECO:0007669"/>
    <property type="project" value="TreeGrafter"/>
</dbReference>
<feature type="transmembrane region" description="Helical" evidence="7">
    <location>
        <begin position="449"/>
        <end position="468"/>
    </location>
</feature>
<dbReference type="OrthoDB" id="286734at2759"/>
<dbReference type="Proteomes" id="UP000326924">
    <property type="component" value="Unassembled WGS sequence"/>
</dbReference>
<dbReference type="InParanoid" id="A0A5J5F7U8"/>
<dbReference type="InterPro" id="IPR049941">
    <property type="entry name" value="LPLAT_7/PORCN-like"/>
</dbReference>
<accession>A0A5J5F7U8</accession>
<dbReference type="InterPro" id="IPR004299">
    <property type="entry name" value="MBOAT_fam"/>
</dbReference>
<feature type="transmembrane region" description="Helical" evidence="7">
    <location>
        <begin position="22"/>
        <end position="40"/>
    </location>
</feature>
<evidence type="ECO:0000256" key="4">
    <source>
        <dbReference type="ARBA" id="ARBA00022989"/>
    </source>
</evidence>
<dbReference type="GO" id="GO:0005783">
    <property type="term" value="C:endoplasmic reticulum"/>
    <property type="evidence" value="ECO:0007669"/>
    <property type="project" value="TreeGrafter"/>
</dbReference>
<keyword evidence="5 7" id="KW-0472">Membrane</keyword>
<dbReference type="AlphaFoldDB" id="A0A5J5F7U8"/>
<name>A0A5J5F7U8_9PEZI</name>
<feature type="transmembrane region" description="Helical" evidence="7">
    <location>
        <begin position="421"/>
        <end position="443"/>
    </location>
</feature>
<evidence type="ECO:0000256" key="6">
    <source>
        <dbReference type="ARBA" id="ARBA00023315"/>
    </source>
</evidence>
<evidence type="ECO:0000256" key="3">
    <source>
        <dbReference type="ARBA" id="ARBA00022692"/>
    </source>
</evidence>
<proteinExistence type="predicted"/>
<keyword evidence="6 8" id="KW-0012">Acyltransferase</keyword>
<dbReference type="PANTHER" id="PTHR13906">
    <property type="entry name" value="PORCUPINE"/>
    <property type="match status" value="1"/>
</dbReference>
<evidence type="ECO:0000256" key="2">
    <source>
        <dbReference type="ARBA" id="ARBA00022679"/>
    </source>
</evidence>
<keyword evidence="9" id="KW-1185">Reference proteome</keyword>
<dbReference type="Pfam" id="PF03062">
    <property type="entry name" value="MBOAT"/>
    <property type="match status" value="1"/>
</dbReference>
<keyword evidence="3 7" id="KW-0812">Transmembrane</keyword>